<name>A0A0E0CV33_9ORYZ</name>
<dbReference type="AlphaFoldDB" id="A0A0E0CV33"/>
<evidence type="ECO:0000313" key="3">
    <source>
        <dbReference type="Proteomes" id="UP000008021"/>
    </source>
</evidence>
<reference evidence="2" key="2">
    <citation type="submission" date="2018-05" db="EMBL/GenBank/DDBJ databases">
        <title>OmerRS3 (Oryza meridionalis Reference Sequence Version 3).</title>
        <authorList>
            <person name="Zhang J."/>
            <person name="Kudrna D."/>
            <person name="Lee S."/>
            <person name="Talag J."/>
            <person name="Welchert J."/>
            <person name="Wing R.A."/>
        </authorList>
    </citation>
    <scope>NUCLEOTIDE SEQUENCE [LARGE SCALE GENOMIC DNA]</scope>
    <source>
        <strain evidence="2">OR44</strain>
    </source>
</reference>
<keyword evidence="3" id="KW-1185">Reference proteome</keyword>
<evidence type="ECO:0000256" key="1">
    <source>
        <dbReference type="SAM" id="MobiDB-lite"/>
    </source>
</evidence>
<proteinExistence type="predicted"/>
<dbReference type="EnsemblPlants" id="OMERI03G03340.4">
    <property type="protein sequence ID" value="OMERI03G03340.4"/>
    <property type="gene ID" value="OMERI03G03340"/>
</dbReference>
<dbReference type="Proteomes" id="UP000008021">
    <property type="component" value="Chromosome 3"/>
</dbReference>
<dbReference type="Gramene" id="OMERI03G03340.4">
    <property type="protein sequence ID" value="OMERI03G03340.4"/>
    <property type="gene ID" value="OMERI03G03340"/>
</dbReference>
<dbReference type="Gramene" id="OMERI03G03340.2">
    <property type="protein sequence ID" value="OMERI03G03340.2"/>
    <property type="gene ID" value="OMERI03G03340"/>
</dbReference>
<evidence type="ECO:0000313" key="2">
    <source>
        <dbReference type="EnsemblPlants" id="OMERI03G03340.4"/>
    </source>
</evidence>
<protein>
    <submittedName>
        <fullName evidence="2">Uncharacterized protein</fullName>
    </submittedName>
</protein>
<organism evidence="2">
    <name type="scientific">Oryza meridionalis</name>
    <dbReference type="NCBI Taxonomy" id="40149"/>
    <lineage>
        <taxon>Eukaryota</taxon>
        <taxon>Viridiplantae</taxon>
        <taxon>Streptophyta</taxon>
        <taxon>Embryophyta</taxon>
        <taxon>Tracheophyta</taxon>
        <taxon>Spermatophyta</taxon>
        <taxon>Magnoliopsida</taxon>
        <taxon>Liliopsida</taxon>
        <taxon>Poales</taxon>
        <taxon>Poaceae</taxon>
        <taxon>BOP clade</taxon>
        <taxon>Oryzoideae</taxon>
        <taxon>Oryzeae</taxon>
        <taxon>Oryzinae</taxon>
        <taxon>Oryza</taxon>
    </lineage>
</organism>
<dbReference type="EnsemblPlants" id="OMERI03G03340.2">
    <property type="protein sequence ID" value="OMERI03G03340.2"/>
    <property type="gene ID" value="OMERI03G03340"/>
</dbReference>
<dbReference type="HOGENOM" id="CLU_1780397_0_0_1"/>
<accession>A0A0E0CV33</accession>
<sequence>MVRFLLLSSPNECSGAASLRLAEPPGVGCLIRSSLALRCQAPCVDHARGARGGHAARQPRARAVSMCAGWVGDGDGSREEAKGKTGASDRTAAQHGPAPSYRSLWISTVLVCAIIVDLFRLQQQQRSVAELQHWSVGGGDLRIRNGLYLRPSYIK</sequence>
<reference evidence="2" key="1">
    <citation type="submission" date="2015-04" db="UniProtKB">
        <authorList>
            <consortium name="EnsemblPlants"/>
        </authorList>
    </citation>
    <scope>IDENTIFICATION</scope>
</reference>
<feature type="region of interest" description="Disordered" evidence="1">
    <location>
        <begin position="74"/>
        <end position="98"/>
    </location>
</feature>